<dbReference type="Pfam" id="PF04750">
    <property type="entry name" value="Far-17a_AIG1"/>
    <property type="match status" value="1"/>
</dbReference>
<dbReference type="PANTHER" id="PTHR10989:SF16">
    <property type="entry name" value="AT02829P-RELATED"/>
    <property type="match status" value="1"/>
</dbReference>
<evidence type="ECO:0000256" key="12">
    <source>
        <dbReference type="ARBA" id="ARBA00048800"/>
    </source>
</evidence>
<comment type="catalytic activity">
    <reaction evidence="16">
        <text>12-(9Z-hexadecenoyloxy)-octadecanoate + H2O = 12-hydroxyoctadecanoate + (9Z)-hexadecenoate + H(+)</text>
        <dbReference type="Rhea" id="RHEA:52072"/>
        <dbReference type="ChEBI" id="CHEBI:15377"/>
        <dbReference type="ChEBI" id="CHEBI:15378"/>
        <dbReference type="ChEBI" id="CHEBI:32372"/>
        <dbReference type="ChEBI" id="CHEBI:84201"/>
        <dbReference type="ChEBI" id="CHEBI:136312"/>
    </reaction>
    <physiologicalReaction direction="left-to-right" evidence="16">
        <dbReference type="Rhea" id="RHEA:52073"/>
    </physiologicalReaction>
</comment>
<evidence type="ECO:0000256" key="15">
    <source>
        <dbReference type="ARBA" id="ARBA00049322"/>
    </source>
</evidence>
<accession>A0A1B6HH53</accession>
<protein>
    <recommendedName>
        <fullName evidence="19">Androgen-dependent TFPI-regulating protein</fullName>
    </recommendedName>
</protein>
<sequence>KIYNWLITLFYFYLTYRGVLLIFLECDENKYKNIIFQYGFENKHKYLSIWVSFLQTMYFVIVSFSDIVDSLPTLFRCPRWSHYCFTIRHYLLTSLVLPLTLYIFAVFWTFFLYDREAIYPELFDRFIPPWLNHAMHSLPVPIVIVHLIICPNHNPSRKSALVGLTLLFVVYGVIFWQSVMRGNWVYLLFNHLNPSQRMLLLSVSYPLNIFFLILSRWLNSLAKGFKLKYSSKEEKAK</sequence>
<feature type="transmembrane region" description="Helical" evidence="17">
    <location>
        <begin position="161"/>
        <end position="179"/>
    </location>
</feature>
<evidence type="ECO:0000256" key="13">
    <source>
        <dbReference type="ARBA" id="ARBA00049221"/>
    </source>
</evidence>
<evidence type="ECO:0000256" key="17">
    <source>
        <dbReference type="SAM" id="Phobius"/>
    </source>
</evidence>
<comment type="catalytic activity">
    <reaction evidence="13">
        <text>9-octadecanoyloxy-octadecanoate + H2O = 9-hydroxy-octadecanoate + octadecanoate + H(+)</text>
        <dbReference type="Rhea" id="RHEA:52096"/>
        <dbReference type="ChEBI" id="CHEBI:15377"/>
        <dbReference type="ChEBI" id="CHEBI:15378"/>
        <dbReference type="ChEBI" id="CHEBI:25629"/>
        <dbReference type="ChEBI" id="CHEBI:136286"/>
        <dbReference type="ChEBI" id="CHEBI:136373"/>
    </reaction>
    <physiologicalReaction direction="left-to-right" evidence="13">
        <dbReference type="Rhea" id="RHEA:52097"/>
    </physiologicalReaction>
</comment>
<dbReference type="GO" id="GO:0016020">
    <property type="term" value="C:membrane"/>
    <property type="evidence" value="ECO:0007669"/>
    <property type="project" value="InterPro"/>
</dbReference>
<keyword evidence="5 17" id="KW-1133">Transmembrane helix</keyword>
<feature type="transmembrane region" description="Helical" evidence="17">
    <location>
        <begin position="47"/>
        <end position="68"/>
    </location>
</feature>
<evidence type="ECO:0000256" key="5">
    <source>
        <dbReference type="ARBA" id="ARBA00022989"/>
    </source>
</evidence>
<feature type="non-terminal residue" evidence="18">
    <location>
        <position position="1"/>
    </location>
</feature>
<feature type="transmembrane region" description="Helical" evidence="17">
    <location>
        <begin position="5"/>
        <end position="24"/>
    </location>
</feature>
<evidence type="ECO:0000256" key="10">
    <source>
        <dbReference type="ARBA" id="ARBA00048680"/>
    </source>
</evidence>
<dbReference type="PANTHER" id="PTHR10989">
    <property type="entry name" value="ANDROGEN-INDUCED PROTEIN 1-RELATED"/>
    <property type="match status" value="1"/>
</dbReference>
<comment type="catalytic activity">
    <reaction evidence="7">
        <text>12-hexadecanoyloxy-octadecanoate + H2O = 12-hydroxyoctadecanoate + hexadecanoate + H(+)</text>
        <dbReference type="Rhea" id="RHEA:52056"/>
        <dbReference type="ChEBI" id="CHEBI:7896"/>
        <dbReference type="ChEBI" id="CHEBI:15377"/>
        <dbReference type="ChEBI" id="CHEBI:15378"/>
        <dbReference type="ChEBI" id="CHEBI:83677"/>
        <dbReference type="ChEBI" id="CHEBI:84201"/>
    </reaction>
    <physiologicalReaction direction="left-to-right" evidence="7">
        <dbReference type="Rhea" id="RHEA:52057"/>
    </physiologicalReaction>
</comment>
<feature type="transmembrane region" description="Helical" evidence="17">
    <location>
        <begin position="89"/>
        <end position="110"/>
    </location>
</feature>
<evidence type="ECO:0000256" key="6">
    <source>
        <dbReference type="ARBA" id="ARBA00023136"/>
    </source>
</evidence>
<comment type="catalytic activity">
    <reaction evidence="12">
        <text>9-(9Z-octadecenoyloxy)-octadecanoate + H2O = 9-hydroxy-octadecanoate + (9Z)-octadecenoate + H(+)</text>
        <dbReference type="Rhea" id="RHEA:52048"/>
        <dbReference type="ChEBI" id="CHEBI:15377"/>
        <dbReference type="ChEBI" id="CHEBI:15378"/>
        <dbReference type="ChEBI" id="CHEBI:30823"/>
        <dbReference type="ChEBI" id="CHEBI:136282"/>
        <dbReference type="ChEBI" id="CHEBI:136286"/>
    </reaction>
    <physiologicalReaction direction="left-to-right" evidence="12">
        <dbReference type="Rhea" id="RHEA:52049"/>
    </physiologicalReaction>
</comment>
<gene>
    <name evidence="18" type="ORF">g.58548</name>
</gene>
<evidence type="ECO:0000256" key="2">
    <source>
        <dbReference type="ARBA" id="ARBA00004127"/>
    </source>
</evidence>
<evidence type="ECO:0000256" key="11">
    <source>
        <dbReference type="ARBA" id="ARBA00048701"/>
    </source>
</evidence>
<feature type="transmembrane region" description="Helical" evidence="17">
    <location>
        <begin position="199"/>
        <end position="218"/>
    </location>
</feature>
<evidence type="ECO:0000256" key="9">
    <source>
        <dbReference type="ARBA" id="ARBA00047863"/>
    </source>
</evidence>
<evidence type="ECO:0000256" key="4">
    <source>
        <dbReference type="ARBA" id="ARBA00022692"/>
    </source>
</evidence>
<evidence type="ECO:0000256" key="8">
    <source>
        <dbReference type="ARBA" id="ARBA00047427"/>
    </source>
</evidence>
<organism evidence="18">
    <name type="scientific">Homalodisca liturata</name>
    <dbReference type="NCBI Taxonomy" id="320908"/>
    <lineage>
        <taxon>Eukaryota</taxon>
        <taxon>Metazoa</taxon>
        <taxon>Ecdysozoa</taxon>
        <taxon>Arthropoda</taxon>
        <taxon>Hexapoda</taxon>
        <taxon>Insecta</taxon>
        <taxon>Pterygota</taxon>
        <taxon>Neoptera</taxon>
        <taxon>Paraneoptera</taxon>
        <taxon>Hemiptera</taxon>
        <taxon>Auchenorrhyncha</taxon>
        <taxon>Membracoidea</taxon>
        <taxon>Cicadellidae</taxon>
        <taxon>Cicadellinae</taxon>
        <taxon>Proconiini</taxon>
        <taxon>Homalodisca</taxon>
    </lineage>
</organism>
<proteinExistence type="inferred from homology"/>
<evidence type="ECO:0000256" key="1">
    <source>
        <dbReference type="ARBA" id="ARBA00000923"/>
    </source>
</evidence>
<feature type="transmembrane region" description="Helical" evidence="17">
    <location>
        <begin position="130"/>
        <end position="149"/>
    </location>
</feature>
<comment type="catalytic activity">
    <reaction evidence="10">
        <text>12-octadecanoyloxy-octadecanoate + H2O = 12-hydroxyoctadecanoate + octadecanoate + H(+)</text>
        <dbReference type="Rhea" id="RHEA:52080"/>
        <dbReference type="ChEBI" id="CHEBI:15377"/>
        <dbReference type="ChEBI" id="CHEBI:15378"/>
        <dbReference type="ChEBI" id="CHEBI:25629"/>
        <dbReference type="ChEBI" id="CHEBI:84201"/>
        <dbReference type="ChEBI" id="CHEBI:136330"/>
    </reaction>
    <physiologicalReaction direction="left-to-right" evidence="10">
        <dbReference type="Rhea" id="RHEA:52081"/>
    </physiologicalReaction>
</comment>
<evidence type="ECO:0000256" key="3">
    <source>
        <dbReference type="ARBA" id="ARBA00009300"/>
    </source>
</evidence>
<comment type="catalytic activity">
    <reaction evidence="8">
        <text>13-octadecanoyloxy-octadecanoate + H2O = 13-hydroxy-octadecanoate + octadecanoate + H(+)</text>
        <dbReference type="Rhea" id="RHEA:52084"/>
        <dbReference type="ChEBI" id="CHEBI:15377"/>
        <dbReference type="ChEBI" id="CHEBI:15378"/>
        <dbReference type="ChEBI" id="CHEBI:25629"/>
        <dbReference type="ChEBI" id="CHEBI:136304"/>
        <dbReference type="ChEBI" id="CHEBI:136335"/>
    </reaction>
    <physiologicalReaction direction="left-to-right" evidence="8">
        <dbReference type="Rhea" id="RHEA:52085"/>
    </physiologicalReaction>
</comment>
<evidence type="ECO:0000256" key="7">
    <source>
        <dbReference type="ARBA" id="ARBA00047368"/>
    </source>
</evidence>
<comment type="catalytic activity">
    <reaction evidence="1">
        <text>9-(9Z-hexadecenoyloxy)-octadecanoate + H2O = (9Z)-hexadecenoate + 9-hydroxy-octadecanoate + H(+)</text>
        <dbReference type="Rhea" id="RHEA:52068"/>
        <dbReference type="ChEBI" id="CHEBI:15377"/>
        <dbReference type="ChEBI" id="CHEBI:15378"/>
        <dbReference type="ChEBI" id="CHEBI:32372"/>
        <dbReference type="ChEBI" id="CHEBI:136286"/>
        <dbReference type="ChEBI" id="CHEBI:136309"/>
    </reaction>
    <physiologicalReaction direction="left-to-right" evidence="1">
        <dbReference type="Rhea" id="RHEA:52069"/>
    </physiologicalReaction>
</comment>
<evidence type="ECO:0000313" key="18">
    <source>
        <dbReference type="EMBL" id="JAS74023.1"/>
    </source>
</evidence>
<name>A0A1B6HH53_9HEMI</name>
<comment type="catalytic activity">
    <reaction evidence="11">
        <text>12-(9Z-octadecenoyloxy)-octadecanoate + H2O = 12-hydroxyoctadecanoate + (9Z)-octadecenoate + H(+)</text>
        <dbReference type="Rhea" id="RHEA:52060"/>
        <dbReference type="ChEBI" id="CHEBI:15377"/>
        <dbReference type="ChEBI" id="CHEBI:15378"/>
        <dbReference type="ChEBI" id="CHEBI:30823"/>
        <dbReference type="ChEBI" id="CHEBI:84201"/>
        <dbReference type="ChEBI" id="CHEBI:136302"/>
    </reaction>
    <physiologicalReaction direction="left-to-right" evidence="11">
        <dbReference type="Rhea" id="RHEA:52061"/>
    </physiologicalReaction>
</comment>
<comment type="catalytic activity">
    <reaction evidence="14">
        <text>13-(9Z-octadecenoyloxy)-octadecanoate + H2O = 13-hydroxy-octadecanoate + (9Z)-octadecenoate + H(+)</text>
        <dbReference type="Rhea" id="RHEA:52064"/>
        <dbReference type="ChEBI" id="CHEBI:15377"/>
        <dbReference type="ChEBI" id="CHEBI:15378"/>
        <dbReference type="ChEBI" id="CHEBI:30823"/>
        <dbReference type="ChEBI" id="CHEBI:136303"/>
        <dbReference type="ChEBI" id="CHEBI:136304"/>
    </reaction>
    <physiologicalReaction direction="left-to-right" evidence="14">
        <dbReference type="Rhea" id="RHEA:52065"/>
    </physiologicalReaction>
</comment>
<dbReference type="GO" id="GO:0012505">
    <property type="term" value="C:endomembrane system"/>
    <property type="evidence" value="ECO:0007669"/>
    <property type="project" value="UniProtKB-SubCell"/>
</dbReference>
<dbReference type="EMBL" id="GECU01033683">
    <property type="protein sequence ID" value="JAS74023.1"/>
    <property type="molecule type" value="Transcribed_RNA"/>
</dbReference>
<dbReference type="InterPro" id="IPR006838">
    <property type="entry name" value="ADTRP_AIG1"/>
</dbReference>
<comment type="similarity">
    <text evidence="3">Belongs to the AIG1 family.</text>
</comment>
<evidence type="ECO:0008006" key="19">
    <source>
        <dbReference type="Google" id="ProtNLM"/>
    </source>
</evidence>
<reference evidence="18" key="1">
    <citation type="submission" date="2015-11" db="EMBL/GenBank/DDBJ databases">
        <title>De novo transcriptome assembly of four potential Pierce s Disease insect vectors from Arizona vineyards.</title>
        <authorList>
            <person name="Tassone E.E."/>
        </authorList>
    </citation>
    <scope>NUCLEOTIDE SEQUENCE</scope>
</reference>
<comment type="catalytic activity">
    <reaction evidence="15">
        <text>13-(9Z-hexadecenoyloxy)-octadecanoate + H2O = 13-hydroxy-octadecanoate + (9Z)-hexadecenoate + H(+)</text>
        <dbReference type="Rhea" id="RHEA:52076"/>
        <dbReference type="ChEBI" id="CHEBI:15377"/>
        <dbReference type="ChEBI" id="CHEBI:15378"/>
        <dbReference type="ChEBI" id="CHEBI:32372"/>
        <dbReference type="ChEBI" id="CHEBI:136304"/>
        <dbReference type="ChEBI" id="CHEBI:136315"/>
    </reaction>
    <physiologicalReaction direction="left-to-right" evidence="15">
        <dbReference type="Rhea" id="RHEA:52077"/>
    </physiologicalReaction>
</comment>
<evidence type="ECO:0000256" key="16">
    <source>
        <dbReference type="ARBA" id="ARBA00049428"/>
    </source>
</evidence>
<comment type="subcellular location">
    <subcellularLocation>
        <location evidence="2">Endomembrane system</location>
        <topology evidence="2">Multi-pass membrane protein</topology>
    </subcellularLocation>
</comment>
<keyword evidence="4 17" id="KW-0812">Transmembrane</keyword>
<evidence type="ECO:0000256" key="14">
    <source>
        <dbReference type="ARBA" id="ARBA00049296"/>
    </source>
</evidence>
<keyword evidence="6 17" id="KW-0472">Membrane</keyword>
<comment type="catalytic activity">
    <reaction evidence="9">
        <text>9-hexadecanoyloxy-octadecanoate + H2O = 9-hydroxy-octadecanoate + hexadecanoate + H(+)</text>
        <dbReference type="Rhea" id="RHEA:52052"/>
        <dbReference type="ChEBI" id="CHEBI:7896"/>
        <dbReference type="ChEBI" id="CHEBI:15377"/>
        <dbReference type="ChEBI" id="CHEBI:15378"/>
        <dbReference type="ChEBI" id="CHEBI:83670"/>
        <dbReference type="ChEBI" id="CHEBI:136286"/>
    </reaction>
    <physiologicalReaction direction="left-to-right" evidence="9">
        <dbReference type="Rhea" id="RHEA:52053"/>
    </physiologicalReaction>
</comment>
<dbReference type="AlphaFoldDB" id="A0A1B6HH53"/>